<keyword evidence="2 13" id="KW-0444">Lipid biosynthesis</keyword>
<dbReference type="InterPro" id="IPR003817">
    <property type="entry name" value="PS_Dcarbxylase"/>
</dbReference>
<feature type="active site" description="Charge relay system; for autoendoproteolytic cleavage activity" evidence="13">
    <location>
        <position position="398"/>
    </location>
</feature>
<comment type="pathway">
    <text evidence="1">Lipid metabolism.</text>
</comment>
<keyword evidence="10 13" id="KW-1208">Phospholipid metabolism</keyword>
<evidence type="ECO:0000313" key="16">
    <source>
        <dbReference type="Proteomes" id="UP000295192"/>
    </source>
</evidence>
<evidence type="ECO:0000256" key="8">
    <source>
        <dbReference type="ARBA" id="ARBA00023209"/>
    </source>
</evidence>
<dbReference type="Proteomes" id="UP000295192">
    <property type="component" value="Unassembled WGS sequence"/>
</dbReference>
<keyword evidence="8 13" id="KW-0594">Phospholipid biosynthesis</keyword>
<accession>A0A484B8W6</accession>
<proteinExistence type="inferred from homology"/>
<dbReference type="NCBIfam" id="TIGR00163">
    <property type="entry name" value="PS_decarb"/>
    <property type="match status" value="1"/>
</dbReference>
<feature type="active site" description="Charge relay system; for autoendoproteolytic cleavage activity" evidence="13">
    <location>
        <position position="205"/>
    </location>
</feature>
<evidence type="ECO:0000313" key="15">
    <source>
        <dbReference type="EMBL" id="TDG45094.1"/>
    </source>
</evidence>
<evidence type="ECO:0000259" key="14">
    <source>
        <dbReference type="PROSITE" id="PS50206"/>
    </source>
</evidence>
<evidence type="ECO:0000256" key="11">
    <source>
        <dbReference type="ARBA" id="ARBA00023317"/>
    </source>
</evidence>
<dbReference type="InterPro" id="IPR001763">
    <property type="entry name" value="Rhodanese-like_dom"/>
</dbReference>
<dbReference type="HAMAP" id="MF_03208">
    <property type="entry name" value="PS_decarb_PSD_B_type1_euk"/>
    <property type="match status" value="1"/>
</dbReference>
<comment type="similarity">
    <text evidence="13">Belongs to the phosphatidylserine decarboxylase family. PSD-B subfamily. Eukaryotic type I sub-subfamily.</text>
</comment>
<evidence type="ECO:0000256" key="1">
    <source>
        <dbReference type="ARBA" id="ARBA00005189"/>
    </source>
</evidence>
<keyword evidence="6 13" id="KW-0443">Lipid metabolism</keyword>
<keyword evidence="5 13" id="KW-1133">Transmembrane helix</keyword>
<comment type="PTM">
    <text evidence="13">Is synthesized initially as an inactive proenzyme. Formation of the active enzyme involves a self-maturation process in which the active site pyruvoyl group is generated from an internal serine residue via an autocatalytic post-translational modification. Two non-identical subunits are generated from the proenzyme in this reaction, and the pyruvate is formed at the N-terminus of the alpha chain, which is derived from the carboxyl end of the proenzyme. The autoendoproteolytic cleavage occurs by a canonical serine protease mechanism, in which the side chain hydroxyl group of the serine supplies its oxygen atom to form the C-terminus of the beta chain, while the remainder of the serine residue undergoes an oxidative deamination to produce ammonia and the pyruvoyl prosthetic group on the alpha chain. During this reaction, the Ser that is part of the protease active site of the proenzyme becomes the pyruvoyl prosthetic group, which constitutes an essential element of the active site of the mature decarboxylase.</text>
</comment>
<dbReference type="GO" id="GO:0004609">
    <property type="term" value="F:phosphatidylserine decarboxylase activity"/>
    <property type="evidence" value="ECO:0007669"/>
    <property type="project" value="UniProtKB-UniRule"/>
</dbReference>
<feature type="chain" id="PRO_5023333040" description="Phosphatidylserine decarboxylase alpha chain" evidence="13">
    <location>
        <begin position="398"/>
        <end position="558"/>
    </location>
</feature>
<dbReference type="STRING" id="7232.A0A484B8W6"/>
<dbReference type="Pfam" id="PF02666">
    <property type="entry name" value="PS_Dcarbxylase"/>
    <property type="match status" value="1"/>
</dbReference>
<feature type="domain" description="Rhodanese" evidence="14">
    <location>
        <begin position="457"/>
        <end position="555"/>
    </location>
</feature>
<dbReference type="PANTHER" id="PTHR10067">
    <property type="entry name" value="PHOSPHATIDYLSERINE DECARBOXYLASE"/>
    <property type="match status" value="1"/>
</dbReference>
<dbReference type="InterPro" id="IPR033177">
    <property type="entry name" value="PSD-B"/>
</dbReference>
<sequence length="558" mass="63014">MVSYFVPRGRFLLKAGNIRKAIQEQQQPKQVLHNGNWPVLRHFRQLPANAASNESIISKPKQQQAKKQTQLQLRQNALARWTGFLLRWAPMGLCVFGAIEWQFHKFRCGRNGTQRTASEFQSRVYCSLPLRIISRCWGWLAACYMPHTLRPYIYGWYSNMFNVNIDEALYPDFNHYASLAEFFTRPLKEGARIIDDKSPLVSPADGKVLHFGSAADSLIEQVKGVNYSIEDFLGPLQTVEQSNEPISYAQALKKKRDGSTELYQCVIYLAPGDYHRFHSPAAWEPTVRRHFSGELLSVSPKVANWLPGLFCLNERVLYMGKWKHGFFSYTAVGATNVGSVEIYMDSDLKTNRWTGFNVGAHPPSTYEYDELHLDAKKPDQPGQKFSKGDLIGQFNMGSTIVLLFEAPKTFKFDIVAGQQIKSTILQNTFTATTTQRLYSSGSSIGIVDYAAVKKLVNEPNKLLIDVREPKELQETGQIPSSINIPLGIVSQELAANDQVFKSKYARDKPQPDTEIVFHCKAGIRSLKAAEAAVALGFKNVKSYEGSWLDWAEHEGLPK</sequence>
<dbReference type="GO" id="GO:0006646">
    <property type="term" value="P:phosphatidylethanolamine biosynthetic process"/>
    <property type="evidence" value="ECO:0007669"/>
    <property type="project" value="UniProtKB-UniRule"/>
</dbReference>
<dbReference type="EMBL" id="LSRL02000086">
    <property type="protein sequence ID" value="TDG45094.1"/>
    <property type="molecule type" value="Genomic_DNA"/>
</dbReference>
<evidence type="ECO:0000256" key="2">
    <source>
        <dbReference type="ARBA" id="ARBA00022516"/>
    </source>
</evidence>
<feature type="modified residue" description="Pyruvic acid (Ser); by autocatalysis" evidence="13">
    <location>
        <position position="398"/>
    </location>
</feature>
<organism evidence="15 16">
    <name type="scientific">Drosophila navojoa</name>
    <name type="common">Fruit fly</name>
    <dbReference type="NCBI Taxonomy" id="7232"/>
    <lineage>
        <taxon>Eukaryota</taxon>
        <taxon>Metazoa</taxon>
        <taxon>Ecdysozoa</taxon>
        <taxon>Arthropoda</taxon>
        <taxon>Hexapoda</taxon>
        <taxon>Insecta</taxon>
        <taxon>Pterygota</taxon>
        <taxon>Neoptera</taxon>
        <taxon>Endopterygota</taxon>
        <taxon>Diptera</taxon>
        <taxon>Brachycera</taxon>
        <taxon>Muscomorpha</taxon>
        <taxon>Ephydroidea</taxon>
        <taxon>Drosophilidae</taxon>
        <taxon>Drosophila</taxon>
    </lineage>
</organism>
<comment type="subunit">
    <text evidence="13">Heterodimer of a large membrane-associated beta subunit and a small pyruvoyl-containing alpha subunit.</text>
</comment>
<evidence type="ECO:0000256" key="9">
    <source>
        <dbReference type="ARBA" id="ARBA00023239"/>
    </source>
</evidence>
<keyword evidence="13" id="KW-0865">Zymogen</keyword>
<gene>
    <name evidence="15" type="ORF">AWZ03_008519</name>
</gene>
<comment type="subcellular location">
    <molecule>Phosphatidylserine decarboxylase beta chain</molecule>
    <subcellularLocation>
        <location evidence="13">Mitochondrion inner membrane</location>
        <topology evidence="13">Single-pass membrane protein</topology>
        <orientation evidence="13">Intermembrane side</orientation>
    </subcellularLocation>
</comment>
<dbReference type="GO" id="GO:0005743">
    <property type="term" value="C:mitochondrial inner membrane"/>
    <property type="evidence" value="ECO:0007669"/>
    <property type="project" value="UniProtKB-SubCell"/>
</dbReference>
<dbReference type="EC" id="4.1.1.65" evidence="13"/>
<dbReference type="InterPro" id="IPR036873">
    <property type="entry name" value="Rhodanese-like_dom_sf"/>
</dbReference>
<keyword evidence="16" id="KW-1185">Reference proteome</keyword>
<keyword evidence="13" id="KW-0999">Mitochondrion inner membrane</keyword>
<feature type="topological domain" description="Mitochondrial intermembrane" evidence="13">
    <location>
        <begin position="107"/>
        <end position="558"/>
    </location>
</feature>
<dbReference type="SUPFAM" id="SSF52821">
    <property type="entry name" value="Rhodanese/Cell cycle control phosphatase"/>
    <property type="match status" value="1"/>
</dbReference>
<comment type="cofactor">
    <cofactor evidence="13">
        <name>pyruvate</name>
        <dbReference type="ChEBI" id="CHEBI:15361"/>
    </cofactor>
    <text evidence="13">Binds 1 pyruvoyl group covalently per subunit.</text>
</comment>
<comment type="catalytic activity">
    <reaction evidence="13">
        <text>a 1,2-diacyl-sn-glycero-3-phospho-L-serine + H(+) = a 1,2-diacyl-sn-glycero-3-phosphoethanolamine + CO2</text>
        <dbReference type="Rhea" id="RHEA:20828"/>
        <dbReference type="ChEBI" id="CHEBI:15378"/>
        <dbReference type="ChEBI" id="CHEBI:16526"/>
        <dbReference type="ChEBI" id="CHEBI:57262"/>
        <dbReference type="ChEBI" id="CHEBI:64612"/>
        <dbReference type="EC" id="4.1.1.65"/>
    </reaction>
</comment>
<evidence type="ECO:0000256" key="13">
    <source>
        <dbReference type="HAMAP-Rule" id="MF_03208"/>
    </source>
</evidence>
<comment type="caution">
    <text evidence="15">The sequence shown here is derived from an EMBL/GenBank/DDBJ whole genome shotgun (WGS) entry which is preliminary data.</text>
</comment>
<reference evidence="15 16" key="1">
    <citation type="journal article" date="2019" name="J. Hered.">
        <title>An Improved Genome Assembly for Drosophila navojoa, the Basal Species in the mojavensis Cluster.</title>
        <authorList>
            <person name="Vanderlinde T."/>
            <person name="Dupim E.G."/>
            <person name="Nazario-Yepiz N.O."/>
            <person name="Carvalho A.B."/>
        </authorList>
    </citation>
    <scope>NUCLEOTIDE SEQUENCE [LARGE SCALE GENOMIC DNA]</scope>
    <source>
        <strain evidence="15">Navoj_Jal97</strain>
        <tissue evidence="15">Whole organism</tissue>
    </source>
</reference>
<evidence type="ECO:0000256" key="10">
    <source>
        <dbReference type="ARBA" id="ARBA00023264"/>
    </source>
</evidence>
<dbReference type="Pfam" id="PF00581">
    <property type="entry name" value="Rhodanese"/>
    <property type="match status" value="1"/>
</dbReference>
<comment type="function">
    <text evidence="12">Catalyzes the formation of phosphatidylethanolamine (PtdEtn) from phosphatidylserine (PtdSer). Plays a central role in phospholipid metabolism and in the interorganelle trafficking of phosphatidylserine. May be involved in lipid droplet biogenesis at the endoplasmic reticulum membrane.</text>
</comment>
<dbReference type="CDD" id="cd01519">
    <property type="entry name" value="RHOD_HSP67B2"/>
    <property type="match status" value="1"/>
</dbReference>
<dbReference type="PROSITE" id="PS50206">
    <property type="entry name" value="RHODANESE_3"/>
    <property type="match status" value="1"/>
</dbReference>
<keyword evidence="13" id="KW-0496">Mitochondrion</keyword>
<dbReference type="Gene3D" id="3.40.250.10">
    <property type="entry name" value="Rhodanese-like domain"/>
    <property type="match status" value="1"/>
</dbReference>
<keyword evidence="3 13" id="KW-0812">Transmembrane</keyword>
<feature type="active site" description="Schiff-base intermediate with substrate; via pyruvic acid; for decarboxylase activity" evidence="13">
    <location>
        <position position="398"/>
    </location>
</feature>
<feature type="topological domain" description="Mitochondrial matrix" evidence="13">
    <location>
        <begin position="1"/>
        <end position="87"/>
    </location>
</feature>
<keyword evidence="9 13" id="KW-0456">Lyase</keyword>
<comment type="subcellular location">
    <molecule>Phosphatidylserine decarboxylase alpha chain</molecule>
    <subcellularLocation>
        <location evidence="13">Mitochondrion inner membrane</location>
        <topology evidence="13">Peripheral membrane protein</topology>
        <orientation evidence="13">Intermembrane side</orientation>
    </subcellularLocation>
    <text evidence="13">Anchored to the mitochondrial inner membrane through its interaction with the integral membrane beta chain.</text>
</comment>
<evidence type="ECO:0000256" key="6">
    <source>
        <dbReference type="ARBA" id="ARBA00023098"/>
    </source>
</evidence>
<evidence type="ECO:0000256" key="7">
    <source>
        <dbReference type="ARBA" id="ARBA00023136"/>
    </source>
</evidence>
<protein>
    <recommendedName>
        <fullName evidence="13">Phosphatidylserine decarboxylase proenzyme, mitochondrial</fullName>
        <ecNumber evidence="13">4.1.1.65</ecNumber>
    </recommendedName>
    <component>
        <recommendedName>
            <fullName evidence="13">Phosphatidylserine decarboxylase beta chain</fullName>
        </recommendedName>
    </component>
    <component>
        <recommendedName>
            <fullName evidence="13">Phosphatidylserine decarboxylase alpha chain</fullName>
        </recommendedName>
    </component>
</protein>
<feature type="chain" id="PRO_5023333041" description="Phosphatidylserine decarboxylase beta chain" evidence="13">
    <location>
        <begin position="1"/>
        <end position="397"/>
    </location>
</feature>
<feature type="site" description="Cleavage (non-hydrolytic); by autocatalysis" evidence="13">
    <location>
        <begin position="397"/>
        <end position="398"/>
    </location>
</feature>
<dbReference type="InterPro" id="IPR033661">
    <property type="entry name" value="PSD_type1_euk"/>
</dbReference>
<dbReference type="AlphaFoldDB" id="A0A484B8W6"/>
<evidence type="ECO:0000256" key="3">
    <source>
        <dbReference type="ARBA" id="ARBA00022692"/>
    </source>
</evidence>
<keyword evidence="11 13" id="KW-0670">Pyruvate</keyword>
<dbReference type="PANTHER" id="PTHR10067:SF6">
    <property type="entry name" value="PHOSPHATIDYLSERINE DECARBOXYLASE PROENZYME, MITOCHONDRIAL"/>
    <property type="match status" value="1"/>
</dbReference>
<dbReference type="OrthoDB" id="566238at2759"/>
<keyword evidence="7 13" id="KW-0472">Membrane</keyword>
<evidence type="ECO:0000256" key="4">
    <source>
        <dbReference type="ARBA" id="ARBA00022793"/>
    </source>
</evidence>
<evidence type="ECO:0000256" key="12">
    <source>
        <dbReference type="ARBA" id="ARBA00045136"/>
    </source>
</evidence>
<dbReference type="SMART" id="SM00450">
    <property type="entry name" value="RHOD"/>
    <property type="match status" value="1"/>
</dbReference>
<feature type="active site" description="Charge relay system; for autoendoproteolytic cleavage activity" evidence="13">
    <location>
        <position position="278"/>
    </location>
</feature>
<keyword evidence="4 13" id="KW-0210">Decarboxylase</keyword>
<name>A0A484B8W6_DRONA</name>
<evidence type="ECO:0000256" key="5">
    <source>
        <dbReference type="ARBA" id="ARBA00022989"/>
    </source>
</evidence>
<comment type="pathway">
    <text evidence="13">Phospholipid metabolism; phosphatidylethanolamine biosynthesis; phosphatidylethanolamine from CDP-diacylglycerol: step 2/2.</text>
</comment>
<dbReference type="UniPathway" id="UPA00558">
    <property type="reaction ID" value="UER00616"/>
</dbReference>
<dbReference type="GO" id="GO:0016540">
    <property type="term" value="P:protein autoprocessing"/>
    <property type="evidence" value="ECO:0007669"/>
    <property type="project" value="UniProtKB-UniRule"/>
</dbReference>